<comment type="caution">
    <text evidence="3">The sequence shown here is derived from an EMBL/GenBank/DDBJ whole genome shotgun (WGS) entry which is preliminary data.</text>
</comment>
<protein>
    <submittedName>
        <fullName evidence="3">Uncharacterized protein</fullName>
    </submittedName>
</protein>
<evidence type="ECO:0000313" key="4">
    <source>
        <dbReference type="Proteomes" id="UP000178425"/>
    </source>
</evidence>
<feature type="region of interest" description="Disordered" evidence="1">
    <location>
        <begin position="69"/>
        <end position="111"/>
    </location>
</feature>
<dbReference type="AlphaFoldDB" id="A0A1F5WU06"/>
<feature type="signal peptide" evidence="2">
    <location>
        <begin position="1"/>
        <end position="23"/>
    </location>
</feature>
<sequence length="111" mass="12509">MKKIAIVFWLLIFSAFLPDYAGADHEHGGFLGNNCAVGLCYGWANDLDQLRRSGVPGVRPYPFTRDVPMGGDGAWVDPRVQPNPRFRPRSGPGFNPQGWPAPPPRQHWRRR</sequence>
<evidence type="ECO:0000313" key="3">
    <source>
        <dbReference type="EMBL" id="OGF79122.1"/>
    </source>
</evidence>
<dbReference type="EMBL" id="MFHI01000010">
    <property type="protein sequence ID" value="OGF79122.1"/>
    <property type="molecule type" value="Genomic_DNA"/>
</dbReference>
<reference evidence="3 4" key="1">
    <citation type="journal article" date="2016" name="Nat. Commun.">
        <title>Thousands of microbial genomes shed light on interconnected biogeochemical processes in an aquifer system.</title>
        <authorList>
            <person name="Anantharaman K."/>
            <person name="Brown C.T."/>
            <person name="Hug L.A."/>
            <person name="Sharon I."/>
            <person name="Castelle C.J."/>
            <person name="Probst A.J."/>
            <person name="Thomas B.C."/>
            <person name="Singh A."/>
            <person name="Wilkins M.J."/>
            <person name="Karaoz U."/>
            <person name="Brodie E.L."/>
            <person name="Williams K.H."/>
            <person name="Hubbard S.S."/>
            <person name="Banfield J.F."/>
        </authorList>
    </citation>
    <scope>NUCLEOTIDE SEQUENCE [LARGE SCALE GENOMIC DNA]</scope>
</reference>
<dbReference type="Proteomes" id="UP000178425">
    <property type="component" value="Unassembled WGS sequence"/>
</dbReference>
<accession>A0A1F5WU06</accession>
<feature type="chain" id="PRO_5009522226" evidence="2">
    <location>
        <begin position="24"/>
        <end position="111"/>
    </location>
</feature>
<proteinExistence type="predicted"/>
<gene>
    <name evidence="3" type="ORF">A2W54_01055</name>
</gene>
<evidence type="ECO:0000256" key="2">
    <source>
        <dbReference type="SAM" id="SignalP"/>
    </source>
</evidence>
<keyword evidence="2" id="KW-0732">Signal</keyword>
<evidence type="ECO:0000256" key="1">
    <source>
        <dbReference type="SAM" id="MobiDB-lite"/>
    </source>
</evidence>
<organism evidence="3 4">
    <name type="scientific">Candidatus Giovannonibacteria bacterium RIFCSPHIGHO2_02_43_13</name>
    <dbReference type="NCBI Taxonomy" id="1798330"/>
    <lineage>
        <taxon>Bacteria</taxon>
        <taxon>Candidatus Giovannoniibacteriota</taxon>
    </lineage>
</organism>
<name>A0A1F5WU06_9BACT</name>